<gene>
    <name evidence="1" type="ORF">SAMN06265795_1172</name>
</gene>
<dbReference type="AlphaFoldDB" id="A0A239KSV5"/>
<evidence type="ECO:0000313" key="1">
    <source>
        <dbReference type="EMBL" id="SNT20304.1"/>
    </source>
</evidence>
<name>A0A239KSV5_9BURK</name>
<protein>
    <submittedName>
        <fullName evidence="1">Uncharacterized protein</fullName>
    </submittedName>
</protein>
<organism evidence="1 2">
    <name type="scientific">Noviherbaspirillum humi</name>
    <dbReference type="NCBI Taxonomy" id="1688639"/>
    <lineage>
        <taxon>Bacteria</taxon>
        <taxon>Pseudomonadati</taxon>
        <taxon>Pseudomonadota</taxon>
        <taxon>Betaproteobacteria</taxon>
        <taxon>Burkholderiales</taxon>
        <taxon>Oxalobacteraceae</taxon>
        <taxon>Noviherbaspirillum</taxon>
    </lineage>
</organism>
<accession>A0A239KSV5</accession>
<proteinExistence type="predicted"/>
<sequence>MHALPVIEQACLEAIEEDTPEGHSAFRAVVDPESILELVKVAQAAWTDEEKKALGELLRDLTDFARRSPISAERDELVQRSKMLRGLMEI</sequence>
<keyword evidence="2" id="KW-1185">Reference proteome</keyword>
<dbReference type="EMBL" id="FZOT01000017">
    <property type="protein sequence ID" value="SNT20304.1"/>
    <property type="molecule type" value="Genomic_DNA"/>
</dbReference>
<dbReference type="Proteomes" id="UP000198284">
    <property type="component" value="Unassembled WGS sequence"/>
</dbReference>
<reference evidence="1 2" key="1">
    <citation type="submission" date="2017-06" db="EMBL/GenBank/DDBJ databases">
        <authorList>
            <person name="Kim H.J."/>
            <person name="Triplett B.A."/>
        </authorList>
    </citation>
    <scope>NUCLEOTIDE SEQUENCE [LARGE SCALE GENOMIC DNA]</scope>
    <source>
        <strain evidence="1 2">U15</strain>
    </source>
</reference>
<dbReference type="RefSeq" id="WP_089401007.1">
    <property type="nucleotide sequence ID" value="NZ_FZOT01000017.1"/>
</dbReference>
<evidence type="ECO:0000313" key="2">
    <source>
        <dbReference type="Proteomes" id="UP000198284"/>
    </source>
</evidence>